<dbReference type="InterPro" id="IPR025736">
    <property type="entry name" value="PucR_C-HTH_dom"/>
</dbReference>
<name>A0A5J6V5J2_9MICO</name>
<dbReference type="Gene3D" id="1.10.10.2840">
    <property type="entry name" value="PucR C-terminal helix-turn-helix domain"/>
    <property type="match status" value="1"/>
</dbReference>
<dbReference type="Pfam" id="PF13556">
    <property type="entry name" value="HTH_30"/>
    <property type="match status" value="1"/>
</dbReference>
<accession>A0A5J6V5J2</accession>
<organism evidence="4 5">
    <name type="scientific">Ornithinimicrobium pratense</name>
    <dbReference type="NCBI Taxonomy" id="2593973"/>
    <lineage>
        <taxon>Bacteria</taxon>
        <taxon>Bacillati</taxon>
        <taxon>Actinomycetota</taxon>
        <taxon>Actinomycetes</taxon>
        <taxon>Micrococcales</taxon>
        <taxon>Ornithinimicrobiaceae</taxon>
        <taxon>Ornithinimicrobium</taxon>
    </lineage>
</organism>
<comment type="similarity">
    <text evidence="1">Belongs to the CdaR family.</text>
</comment>
<dbReference type="Proteomes" id="UP000326546">
    <property type="component" value="Chromosome"/>
</dbReference>
<protein>
    <submittedName>
        <fullName evidence="4">PucR family transcriptional regulator</fullName>
    </submittedName>
</protein>
<dbReference type="InterPro" id="IPR051448">
    <property type="entry name" value="CdaR-like_regulators"/>
</dbReference>
<dbReference type="PANTHER" id="PTHR33744:SF17">
    <property type="entry name" value="CONSERVED PROTEIN"/>
    <property type="match status" value="1"/>
</dbReference>
<evidence type="ECO:0000259" key="2">
    <source>
        <dbReference type="Pfam" id="PF13556"/>
    </source>
</evidence>
<evidence type="ECO:0000259" key="3">
    <source>
        <dbReference type="Pfam" id="PF17853"/>
    </source>
</evidence>
<dbReference type="EMBL" id="CP044427">
    <property type="protein sequence ID" value="QFG68456.1"/>
    <property type="molecule type" value="Genomic_DNA"/>
</dbReference>
<keyword evidence="5" id="KW-1185">Reference proteome</keyword>
<sequence length="540" mass="57287">MSSRPRATLGRILDDLGATFTDQVITRGLDRKVSSVVIHDPLDDAPVREDAILLGVGVTGEDVRPLLGLAGAAGATAIVVRSPVEVAPELEAAVRESGVALLTLRRGASWSQLAALLGSLLSQDDFGRVDSETLGGLPSGDLFSVANAIGSLLGAPITIEDRSSKVLAFSGAQDEADPSRIETILGRQVPERFAALLAERGVFAQLYRSAEPVFIEPGQPDDAFFQPRVAMAVRAGDEVLGSIWAAVSGPLDEARTRAMVDASSIVALHLLRLRAGADVERRLRADLVSTALEGGPNAAEALDRLGLQASTVCVVAVRLVEGATPGSESLREAEHRADSTRLADTLAVHLVSSSPRSAAALVGKVIYGLVPSDNPGRVESIAHDFALRIADKHVTVIGVSDPAHGVDALPRARSQADRASRALLRRSSDRPQVAQIGSVSVDTVLMDLADLADARDDVSRGPIAILHEHDEDNQSHLVDTLAAWLDAFGDVALAAKRVHVHPNTFRYRLRRLAEIADLDLGDADARFAAMLEIRMRSARR</sequence>
<dbReference type="KEGG" id="serw:FY030_06775"/>
<evidence type="ECO:0000256" key="1">
    <source>
        <dbReference type="ARBA" id="ARBA00006754"/>
    </source>
</evidence>
<evidence type="ECO:0000313" key="5">
    <source>
        <dbReference type="Proteomes" id="UP000326546"/>
    </source>
</evidence>
<dbReference type="OrthoDB" id="3246591at2"/>
<dbReference type="PANTHER" id="PTHR33744">
    <property type="entry name" value="CARBOHYDRATE DIACID REGULATOR"/>
    <property type="match status" value="1"/>
</dbReference>
<reference evidence="4 5" key="1">
    <citation type="submission" date="2019-09" db="EMBL/GenBank/DDBJ databases">
        <title>Serinicoccus pratensis sp. nov., isolated from meadow soil.</title>
        <authorList>
            <person name="Zhang W."/>
        </authorList>
    </citation>
    <scope>NUCLEOTIDE SEQUENCE [LARGE SCALE GENOMIC DNA]</scope>
    <source>
        <strain evidence="4 5">W204</strain>
    </source>
</reference>
<feature type="domain" description="PucR C-terminal helix-turn-helix" evidence="2">
    <location>
        <begin position="477"/>
        <end position="534"/>
    </location>
</feature>
<proteinExistence type="inferred from homology"/>
<gene>
    <name evidence="4" type="ORF">FY030_06775</name>
</gene>
<dbReference type="AlphaFoldDB" id="A0A5J6V5J2"/>
<dbReference type="Pfam" id="PF17853">
    <property type="entry name" value="GGDEF_2"/>
    <property type="match status" value="1"/>
</dbReference>
<feature type="domain" description="CdaR GGDEF-like" evidence="3">
    <location>
        <begin position="298"/>
        <end position="421"/>
    </location>
</feature>
<dbReference type="InterPro" id="IPR042070">
    <property type="entry name" value="PucR_C-HTH_sf"/>
</dbReference>
<dbReference type="InterPro" id="IPR041522">
    <property type="entry name" value="CdaR_GGDEF"/>
</dbReference>
<dbReference type="RefSeq" id="WP_158060844.1">
    <property type="nucleotide sequence ID" value="NZ_CP044427.1"/>
</dbReference>
<evidence type="ECO:0000313" key="4">
    <source>
        <dbReference type="EMBL" id="QFG68456.1"/>
    </source>
</evidence>